<sequence>VSAYRLPLKRGQPPGSSHGSRPLGLAGHQGDILSMCPSYTESHSTGGGGGPLLLTAGDDRTARLWALAGPHAGAELIRFERLKGSQAVSSLEENPLFEQVQDAQFLCLDGAVALATASRLAVYRFQLHLQDTSDDIKRLQRLGSYKCCGLLTLPKEPTAGQSLVAIAANNAVLSGTVLVASSSKRVYVWDVAAEKVLAAVNTHSRPLTCLRLAQPASWASASMDVFYTAALDGIIKLWDLRSMQECRSFRGGHIHSAQRTRCRLSPCLRYLGAPSEDGSVCVYDVRTGHVLGSKHCHRDACVSVDVQPRTGSMVSCGFDGMVQFFRSPRPAGPTGQPPGGGIKDSRPRESLREVEMELPF</sequence>
<proteinExistence type="predicted"/>
<feature type="region of interest" description="Disordered" evidence="2">
    <location>
        <begin position="1"/>
        <end position="24"/>
    </location>
</feature>
<reference evidence="3 4" key="1">
    <citation type="submission" date="2024-02" db="EMBL/GenBank/DDBJ databases">
        <authorList>
            <person name="Chen Y."/>
            <person name="Shah S."/>
            <person name="Dougan E. K."/>
            <person name="Thang M."/>
            <person name="Chan C."/>
        </authorList>
    </citation>
    <scope>NUCLEOTIDE SEQUENCE [LARGE SCALE GENOMIC DNA]</scope>
</reference>
<protein>
    <submittedName>
        <fullName evidence="3">WD repeat-containing protein 27</fullName>
    </submittedName>
</protein>
<feature type="non-terminal residue" evidence="3">
    <location>
        <position position="1"/>
    </location>
</feature>
<dbReference type="Pfam" id="PF00400">
    <property type="entry name" value="WD40"/>
    <property type="match status" value="2"/>
</dbReference>
<evidence type="ECO:0000256" key="2">
    <source>
        <dbReference type="SAM" id="MobiDB-lite"/>
    </source>
</evidence>
<organism evidence="3 4">
    <name type="scientific">Durusdinium trenchii</name>
    <dbReference type="NCBI Taxonomy" id="1381693"/>
    <lineage>
        <taxon>Eukaryota</taxon>
        <taxon>Sar</taxon>
        <taxon>Alveolata</taxon>
        <taxon>Dinophyceae</taxon>
        <taxon>Suessiales</taxon>
        <taxon>Symbiodiniaceae</taxon>
        <taxon>Durusdinium</taxon>
    </lineage>
</organism>
<evidence type="ECO:0000313" key="4">
    <source>
        <dbReference type="Proteomes" id="UP001642464"/>
    </source>
</evidence>
<feature type="compositionally biased region" description="Basic and acidic residues" evidence="2">
    <location>
        <begin position="343"/>
        <end position="360"/>
    </location>
</feature>
<comment type="caution">
    <text evidence="3">The sequence shown here is derived from an EMBL/GenBank/DDBJ whole genome shotgun (WGS) entry which is preliminary data.</text>
</comment>
<keyword evidence="4" id="KW-1185">Reference proteome</keyword>
<dbReference type="Gene3D" id="2.130.10.10">
    <property type="entry name" value="YVTN repeat-like/Quinoprotein amine dehydrogenase"/>
    <property type="match status" value="1"/>
</dbReference>
<dbReference type="InterPro" id="IPR036322">
    <property type="entry name" value="WD40_repeat_dom_sf"/>
</dbReference>
<keyword evidence="1" id="KW-0853">WD repeat</keyword>
<gene>
    <name evidence="3" type="ORF">SCF082_LOCUS33708</name>
</gene>
<feature type="region of interest" description="Disordered" evidence="2">
    <location>
        <begin position="327"/>
        <end position="360"/>
    </location>
</feature>
<accession>A0ABP0NQK9</accession>
<dbReference type="InterPro" id="IPR001680">
    <property type="entry name" value="WD40_rpt"/>
</dbReference>
<dbReference type="Proteomes" id="UP001642464">
    <property type="component" value="Unassembled WGS sequence"/>
</dbReference>
<dbReference type="InterPro" id="IPR042411">
    <property type="entry name" value="WDR27"/>
</dbReference>
<dbReference type="InterPro" id="IPR015943">
    <property type="entry name" value="WD40/YVTN_repeat-like_dom_sf"/>
</dbReference>
<dbReference type="PANTHER" id="PTHR44525:SF1">
    <property type="entry name" value="WD REPEAT-CONTAINING PROTEIN 27"/>
    <property type="match status" value="1"/>
</dbReference>
<dbReference type="SUPFAM" id="SSF50978">
    <property type="entry name" value="WD40 repeat-like"/>
    <property type="match status" value="1"/>
</dbReference>
<dbReference type="EMBL" id="CAXAMM010030191">
    <property type="protein sequence ID" value="CAK9066086.1"/>
    <property type="molecule type" value="Genomic_DNA"/>
</dbReference>
<feature type="repeat" description="WD" evidence="1">
    <location>
        <begin position="226"/>
        <end position="248"/>
    </location>
</feature>
<dbReference type="PROSITE" id="PS50082">
    <property type="entry name" value="WD_REPEATS_2"/>
    <property type="match status" value="1"/>
</dbReference>
<dbReference type="SMART" id="SM00320">
    <property type="entry name" value="WD40"/>
    <property type="match status" value="5"/>
</dbReference>
<dbReference type="PANTHER" id="PTHR44525">
    <property type="entry name" value="WD REPEAT-CONTAINING PROTEIN 27"/>
    <property type="match status" value="1"/>
</dbReference>
<name>A0ABP0NQK9_9DINO</name>
<evidence type="ECO:0000256" key="1">
    <source>
        <dbReference type="PROSITE-ProRule" id="PRU00221"/>
    </source>
</evidence>
<evidence type="ECO:0000313" key="3">
    <source>
        <dbReference type="EMBL" id="CAK9066086.1"/>
    </source>
</evidence>